<feature type="compositionally biased region" description="Low complexity" evidence="1">
    <location>
        <begin position="1"/>
        <end position="20"/>
    </location>
</feature>
<evidence type="ECO:0000313" key="2">
    <source>
        <dbReference type="EMBL" id="CAI7998585.1"/>
    </source>
</evidence>
<dbReference type="PANTHER" id="PTHR37953:SF1">
    <property type="entry name" value="UPF0127 PROTEIN MJ1496"/>
    <property type="match status" value="1"/>
</dbReference>
<evidence type="ECO:0000256" key="1">
    <source>
        <dbReference type="SAM" id="MobiDB-lite"/>
    </source>
</evidence>
<dbReference type="InterPro" id="IPR038695">
    <property type="entry name" value="Saro_0823-like_sf"/>
</dbReference>
<comment type="caution">
    <text evidence="2">The sequence shown here is derived from an EMBL/GenBank/DDBJ whole genome shotgun (WGS) entry which is preliminary data.</text>
</comment>
<dbReference type="Proteomes" id="UP001174909">
    <property type="component" value="Unassembled WGS sequence"/>
</dbReference>
<accession>A0AA35VYR9</accession>
<dbReference type="AlphaFoldDB" id="A0AA35VYR9"/>
<evidence type="ECO:0000313" key="3">
    <source>
        <dbReference type="Proteomes" id="UP001174909"/>
    </source>
</evidence>
<protein>
    <recommendedName>
        <fullName evidence="4">DUF192 domain-containing protein</fullName>
    </recommendedName>
</protein>
<feature type="region of interest" description="Disordered" evidence="1">
    <location>
        <begin position="1"/>
        <end position="23"/>
    </location>
</feature>
<name>A0AA35VYR9_GEOBA</name>
<keyword evidence="3" id="KW-1185">Reference proteome</keyword>
<sequence>MPTSTPTRTPTVAPTNTPAPTATPFPDAPLVFIGDTVYVTDLAVSGAERSQGLSGRPSLAGDRAMLFVYEDDQPRTFWMPDMYFPLDMVWIRSDCTVDGVTDHVPNPPLDTPRDQLPRYPSTGPVRFILEINSGQAEIHSIVPGSRVVFAGQIEGRWGC</sequence>
<reference evidence="2" key="1">
    <citation type="submission" date="2023-03" db="EMBL/GenBank/DDBJ databases">
        <authorList>
            <person name="Steffen K."/>
            <person name="Cardenas P."/>
        </authorList>
    </citation>
    <scope>NUCLEOTIDE SEQUENCE</scope>
</reference>
<evidence type="ECO:0008006" key="4">
    <source>
        <dbReference type="Google" id="ProtNLM"/>
    </source>
</evidence>
<dbReference type="Pfam" id="PF02643">
    <property type="entry name" value="DUF192"/>
    <property type="match status" value="1"/>
</dbReference>
<dbReference type="Gene3D" id="2.60.120.1140">
    <property type="entry name" value="Protein of unknown function DUF192"/>
    <property type="match status" value="1"/>
</dbReference>
<dbReference type="PANTHER" id="PTHR37953">
    <property type="entry name" value="UPF0127 PROTEIN MJ1496"/>
    <property type="match status" value="1"/>
</dbReference>
<gene>
    <name evidence="2" type="ORF">GBAR_LOCUS2479</name>
</gene>
<organism evidence="2 3">
    <name type="scientific">Geodia barretti</name>
    <name type="common">Barrett's horny sponge</name>
    <dbReference type="NCBI Taxonomy" id="519541"/>
    <lineage>
        <taxon>Eukaryota</taxon>
        <taxon>Metazoa</taxon>
        <taxon>Porifera</taxon>
        <taxon>Demospongiae</taxon>
        <taxon>Heteroscleromorpha</taxon>
        <taxon>Tetractinellida</taxon>
        <taxon>Astrophorina</taxon>
        <taxon>Geodiidae</taxon>
        <taxon>Geodia</taxon>
    </lineage>
</organism>
<dbReference type="EMBL" id="CASHTH010000351">
    <property type="protein sequence ID" value="CAI7998585.1"/>
    <property type="molecule type" value="Genomic_DNA"/>
</dbReference>
<proteinExistence type="predicted"/>
<dbReference type="InterPro" id="IPR003795">
    <property type="entry name" value="DUF192"/>
</dbReference>